<evidence type="ECO:0000259" key="2">
    <source>
        <dbReference type="Pfam" id="PF12697"/>
    </source>
</evidence>
<keyword evidence="1 3" id="KW-0378">Hydrolase</keyword>
<feature type="domain" description="AB hydrolase-1" evidence="2">
    <location>
        <begin position="25"/>
        <end position="274"/>
    </location>
</feature>
<keyword evidence="4" id="KW-1185">Reference proteome</keyword>
<organism evidence="3 4">
    <name type="scientific">Catenulispora acidiphila (strain DSM 44928 / JCM 14897 / NBRC 102108 / NRRL B-24433 / ID139908)</name>
    <dbReference type="NCBI Taxonomy" id="479433"/>
    <lineage>
        <taxon>Bacteria</taxon>
        <taxon>Bacillati</taxon>
        <taxon>Actinomycetota</taxon>
        <taxon>Actinomycetes</taxon>
        <taxon>Catenulisporales</taxon>
        <taxon>Catenulisporaceae</taxon>
        <taxon>Catenulispora</taxon>
    </lineage>
</organism>
<proteinExistence type="predicted"/>
<dbReference type="InterPro" id="IPR000073">
    <property type="entry name" value="AB_hydrolase_1"/>
</dbReference>
<dbReference type="GO" id="GO:0016787">
    <property type="term" value="F:hydrolase activity"/>
    <property type="evidence" value="ECO:0007669"/>
    <property type="project" value="UniProtKB-KW"/>
</dbReference>
<dbReference type="InParanoid" id="C7Q5U3"/>
<evidence type="ECO:0000313" key="4">
    <source>
        <dbReference type="Proteomes" id="UP000000851"/>
    </source>
</evidence>
<dbReference type="PANTHER" id="PTHR43798:SF31">
    <property type="entry name" value="AB HYDROLASE SUPERFAMILY PROTEIN YCLE"/>
    <property type="match status" value="1"/>
</dbReference>
<dbReference type="EMBL" id="CP001700">
    <property type="protein sequence ID" value="ACU70040.1"/>
    <property type="molecule type" value="Genomic_DNA"/>
</dbReference>
<dbReference type="KEGG" id="cai:Caci_1114"/>
<dbReference type="AlphaFoldDB" id="C7Q5U3"/>
<gene>
    <name evidence="3" type="ordered locus">Caci_1114</name>
</gene>
<dbReference type="STRING" id="479433.Caci_1114"/>
<evidence type="ECO:0000256" key="1">
    <source>
        <dbReference type="ARBA" id="ARBA00022801"/>
    </source>
</evidence>
<dbReference type="PRINTS" id="PR00111">
    <property type="entry name" value="ABHYDROLASE"/>
</dbReference>
<name>C7Q5U3_CATAD</name>
<dbReference type="InterPro" id="IPR050266">
    <property type="entry name" value="AB_hydrolase_sf"/>
</dbReference>
<dbReference type="Gene3D" id="3.40.50.1820">
    <property type="entry name" value="alpha/beta hydrolase"/>
    <property type="match status" value="1"/>
</dbReference>
<dbReference type="HOGENOM" id="CLU_020336_50_1_11"/>
<dbReference type="OrthoDB" id="495620at2"/>
<dbReference type="Pfam" id="PF12697">
    <property type="entry name" value="Abhydrolase_6"/>
    <property type="match status" value="1"/>
</dbReference>
<dbReference type="InterPro" id="IPR029058">
    <property type="entry name" value="AB_hydrolase_fold"/>
</dbReference>
<sequence>MPFTMSNGVRLAYDEAGTAGAGPAVVMTHGGLADRRMWDHQFHALAEHCRVVRYDMRGLGESEDSRGAFARCDDLLGLLDALDIERAILVGNSIGGAHSIEAALSAPERVSGLALICSGLTEYDWPAEMTTEVGHLIGDRVPPERLARYWDRSAESIDPADVAVLAEVNVSYMVAGPKRSLQDLDPAVRELALEMCRNNFMRDWSVPQYQERFLQPPIIDRLRDIAVPTLIVNGVHDPSAIQEIADLMAVRIPRVTRVDLEAGHLPPMEAPEETTRVLLEFIAALL</sequence>
<protein>
    <submittedName>
        <fullName evidence="3">Alpha/beta hydrolase fold protein</fullName>
    </submittedName>
</protein>
<reference evidence="3 4" key="1">
    <citation type="journal article" date="2009" name="Stand. Genomic Sci.">
        <title>Complete genome sequence of Catenulispora acidiphila type strain (ID 139908).</title>
        <authorList>
            <person name="Copeland A."/>
            <person name="Lapidus A."/>
            <person name="Glavina Del Rio T."/>
            <person name="Nolan M."/>
            <person name="Lucas S."/>
            <person name="Chen F."/>
            <person name="Tice H."/>
            <person name="Cheng J.F."/>
            <person name="Bruce D."/>
            <person name="Goodwin L."/>
            <person name="Pitluck S."/>
            <person name="Mikhailova N."/>
            <person name="Pati A."/>
            <person name="Ivanova N."/>
            <person name="Mavromatis K."/>
            <person name="Chen A."/>
            <person name="Palaniappan K."/>
            <person name="Chain P."/>
            <person name="Land M."/>
            <person name="Hauser L."/>
            <person name="Chang Y.J."/>
            <person name="Jeffries C.D."/>
            <person name="Chertkov O."/>
            <person name="Brettin T."/>
            <person name="Detter J.C."/>
            <person name="Han C."/>
            <person name="Ali Z."/>
            <person name="Tindall B.J."/>
            <person name="Goker M."/>
            <person name="Bristow J."/>
            <person name="Eisen J.A."/>
            <person name="Markowitz V."/>
            <person name="Hugenholtz P."/>
            <person name="Kyrpides N.C."/>
            <person name="Klenk H.P."/>
        </authorList>
    </citation>
    <scope>NUCLEOTIDE SEQUENCE [LARGE SCALE GENOMIC DNA]</scope>
    <source>
        <strain evidence="4">DSM 44928 / JCM 14897 / NBRC 102108 / NRRL B-24433 / ID139908</strain>
    </source>
</reference>
<dbReference type="Proteomes" id="UP000000851">
    <property type="component" value="Chromosome"/>
</dbReference>
<dbReference type="InterPro" id="IPR000639">
    <property type="entry name" value="Epox_hydrolase-like"/>
</dbReference>
<dbReference type="RefSeq" id="WP_012785334.1">
    <property type="nucleotide sequence ID" value="NC_013131.1"/>
</dbReference>
<dbReference type="GO" id="GO:0016020">
    <property type="term" value="C:membrane"/>
    <property type="evidence" value="ECO:0007669"/>
    <property type="project" value="TreeGrafter"/>
</dbReference>
<dbReference type="PRINTS" id="PR00412">
    <property type="entry name" value="EPOXHYDRLASE"/>
</dbReference>
<accession>C7Q5U3</accession>
<evidence type="ECO:0000313" key="3">
    <source>
        <dbReference type="EMBL" id="ACU70040.1"/>
    </source>
</evidence>
<dbReference type="SUPFAM" id="SSF53474">
    <property type="entry name" value="alpha/beta-Hydrolases"/>
    <property type="match status" value="1"/>
</dbReference>
<dbReference type="PANTHER" id="PTHR43798">
    <property type="entry name" value="MONOACYLGLYCEROL LIPASE"/>
    <property type="match status" value="1"/>
</dbReference>
<dbReference type="eggNOG" id="COG2267">
    <property type="taxonomic scope" value="Bacteria"/>
</dbReference>